<protein>
    <submittedName>
        <fullName evidence="1">Jg13472 protein</fullName>
    </submittedName>
</protein>
<keyword evidence="2" id="KW-1185">Reference proteome</keyword>
<dbReference type="Proteomes" id="UP000838756">
    <property type="component" value="Unassembled WGS sequence"/>
</dbReference>
<dbReference type="EMBL" id="CAKXAJ010021450">
    <property type="protein sequence ID" value="CAH2226506.1"/>
    <property type="molecule type" value="Genomic_DNA"/>
</dbReference>
<accession>A0A8S4R0P3</accession>
<dbReference type="AlphaFoldDB" id="A0A8S4R0P3"/>
<evidence type="ECO:0000313" key="2">
    <source>
        <dbReference type="Proteomes" id="UP000838756"/>
    </source>
</evidence>
<name>A0A8S4R0P3_9NEOP</name>
<gene>
    <name evidence="1" type="primary">jg13472</name>
    <name evidence="1" type="ORF">PAEG_LOCUS7209</name>
</gene>
<organism evidence="1 2">
    <name type="scientific">Pararge aegeria aegeria</name>
    <dbReference type="NCBI Taxonomy" id="348720"/>
    <lineage>
        <taxon>Eukaryota</taxon>
        <taxon>Metazoa</taxon>
        <taxon>Ecdysozoa</taxon>
        <taxon>Arthropoda</taxon>
        <taxon>Hexapoda</taxon>
        <taxon>Insecta</taxon>
        <taxon>Pterygota</taxon>
        <taxon>Neoptera</taxon>
        <taxon>Endopterygota</taxon>
        <taxon>Lepidoptera</taxon>
        <taxon>Glossata</taxon>
        <taxon>Ditrysia</taxon>
        <taxon>Papilionoidea</taxon>
        <taxon>Nymphalidae</taxon>
        <taxon>Satyrinae</taxon>
        <taxon>Satyrini</taxon>
        <taxon>Parargina</taxon>
        <taxon>Pararge</taxon>
    </lineage>
</organism>
<comment type="caution">
    <text evidence="1">The sequence shown here is derived from an EMBL/GenBank/DDBJ whole genome shotgun (WGS) entry which is preliminary data.</text>
</comment>
<sequence length="117" mass="13157">MTDSPDDSEEVQGYLLLLCLVRLPFFSIPWKPLSSSFDVFVTFPTFPILDFQKSLGLDLELHLSLGLNLDHHYLLGLDLDRHQSSGLDLDLHFLALDPGHLISLTLDLGFDSSVTHH</sequence>
<proteinExistence type="predicted"/>
<evidence type="ECO:0000313" key="1">
    <source>
        <dbReference type="EMBL" id="CAH2226506.1"/>
    </source>
</evidence>
<reference evidence="1" key="1">
    <citation type="submission" date="2022-03" db="EMBL/GenBank/DDBJ databases">
        <authorList>
            <person name="Lindestad O."/>
        </authorList>
    </citation>
    <scope>NUCLEOTIDE SEQUENCE</scope>
</reference>